<evidence type="ECO:0000313" key="4">
    <source>
        <dbReference type="EMBL" id="MBT1444898.1"/>
    </source>
</evidence>
<gene>
    <name evidence="4" type="ORF">KJI95_10225</name>
</gene>
<organism evidence="4 5">
    <name type="scientific">Shewanella jiangmenensis</name>
    <dbReference type="NCBI Taxonomy" id="2837387"/>
    <lineage>
        <taxon>Bacteria</taxon>
        <taxon>Pseudomonadati</taxon>
        <taxon>Pseudomonadota</taxon>
        <taxon>Gammaproteobacteria</taxon>
        <taxon>Alteromonadales</taxon>
        <taxon>Shewanellaceae</taxon>
        <taxon>Shewanella</taxon>
    </lineage>
</organism>
<keyword evidence="2" id="KW-1133">Transmembrane helix</keyword>
<dbReference type="Gene3D" id="1.10.260.40">
    <property type="entry name" value="lambda repressor-like DNA-binding domains"/>
    <property type="match status" value="1"/>
</dbReference>
<dbReference type="Proteomes" id="UP001195903">
    <property type="component" value="Unassembled WGS sequence"/>
</dbReference>
<evidence type="ECO:0000256" key="2">
    <source>
        <dbReference type="SAM" id="Phobius"/>
    </source>
</evidence>
<feature type="compositionally biased region" description="Low complexity" evidence="1">
    <location>
        <begin position="230"/>
        <end position="250"/>
    </location>
</feature>
<comment type="caution">
    <text evidence="4">The sequence shown here is derived from an EMBL/GenBank/DDBJ whole genome shotgun (WGS) entry which is preliminary data.</text>
</comment>
<dbReference type="PANTHER" id="PTHR34475:SF1">
    <property type="entry name" value="CYTOSKELETON PROTEIN RODZ"/>
    <property type="match status" value="1"/>
</dbReference>
<dbReference type="PROSITE" id="PS50943">
    <property type="entry name" value="HTH_CROC1"/>
    <property type="match status" value="1"/>
</dbReference>
<feature type="compositionally biased region" description="Polar residues" evidence="1">
    <location>
        <begin position="253"/>
        <end position="267"/>
    </location>
</feature>
<keyword evidence="5" id="KW-1185">Reference proteome</keyword>
<dbReference type="RefSeq" id="WP_214507093.1">
    <property type="nucleotide sequence ID" value="NZ_JAHEPS010000003.1"/>
</dbReference>
<feature type="transmembrane region" description="Helical" evidence="2">
    <location>
        <begin position="116"/>
        <end position="136"/>
    </location>
</feature>
<evidence type="ECO:0000256" key="1">
    <source>
        <dbReference type="SAM" id="MobiDB-lite"/>
    </source>
</evidence>
<evidence type="ECO:0000313" key="5">
    <source>
        <dbReference type="Proteomes" id="UP001195903"/>
    </source>
</evidence>
<dbReference type="InterPro" id="IPR050400">
    <property type="entry name" value="Bact_Cytoskel_RodZ"/>
</dbReference>
<keyword evidence="2" id="KW-0812">Transmembrane</keyword>
<proteinExistence type="predicted"/>
<evidence type="ECO:0000259" key="3">
    <source>
        <dbReference type="PROSITE" id="PS50943"/>
    </source>
</evidence>
<feature type="domain" description="HTH cro/C1-type" evidence="3">
    <location>
        <begin position="24"/>
        <end position="53"/>
    </location>
</feature>
<protein>
    <submittedName>
        <fullName evidence="4">DUF4115 domain-containing protein</fullName>
    </submittedName>
</protein>
<dbReference type="PANTHER" id="PTHR34475">
    <property type="match status" value="1"/>
</dbReference>
<reference evidence="4 5" key="1">
    <citation type="submission" date="2021-05" db="EMBL/GenBank/DDBJ databases">
        <title>Shewanella sp. JM162201.</title>
        <authorList>
            <person name="Xu S."/>
            <person name="Li A."/>
        </authorList>
    </citation>
    <scope>NUCLEOTIDE SEQUENCE [LARGE SCALE GENOMIC DNA]</scope>
    <source>
        <strain evidence="4 5">JM162201</strain>
    </source>
</reference>
<feature type="compositionally biased region" description="Polar residues" evidence="1">
    <location>
        <begin position="206"/>
        <end position="229"/>
    </location>
</feature>
<accession>A0ABS5V791</accession>
<dbReference type="Pfam" id="PF13464">
    <property type="entry name" value="RodZ_C"/>
    <property type="match status" value="1"/>
</dbReference>
<dbReference type="Pfam" id="PF13413">
    <property type="entry name" value="HTH_25"/>
    <property type="match status" value="1"/>
</dbReference>
<name>A0ABS5V791_9GAMM</name>
<dbReference type="InterPro" id="IPR001387">
    <property type="entry name" value="Cro/C1-type_HTH"/>
</dbReference>
<dbReference type="SUPFAM" id="SSF47413">
    <property type="entry name" value="lambda repressor-like DNA-binding domains"/>
    <property type="match status" value="1"/>
</dbReference>
<dbReference type="InterPro" id="IPR025194">
    <property type="entry name" value="RodZ-like_C"/>
</dbReference>
<dbReference type="EMBL" id="JAHEPS010000003">
    <property type="protein sequence ID" value="MBT1444898.1"/>
    <property type="molecule type" value="Genomic_DNA"/>
</dbReference>
<dbReference type="InterPro" id="IPR010982">
    <property type="entry name" value="Lambda_DNA-bd_dom_sf"/>
</dbReference>
<feature type="region of interest" description="Disordered" evidence="1">
    <location>
        <begin position="174"/>
        <end position="267"/>
    </location>
</feature>
<sequence>MNEELNVSSGATQEHAPESLGQILKAAREAKNLSVADVATALHLRPSIVTNIEADDFSHIANATYIRGYVKNFARIVEADKQKVAQCLERQAPVVTEPTMQSFSRKTVRQARDTRYHLLTWLVLIGLLVLMVFWWLQTSKFFNNGSVDFSKPTVEEVAAEKVAAEKVAAEKVAAEKSAPQLRVQPADTALTENGTEPGAVAGAMGTETQPQAAEQSIAQQAPDNTQLQAQPVQTVPAQTGTQATQTAEGASVADTTQPANVSGSQPANQPMTAAEILAADAELRAPKQAEAAAQVPAVDDGMEDLRVTFSADCWIQVKDGDGKVLVSEVRKPGQDLTLTGKAPMSLILGAPAAVSISFNNEAVSLDEFPKGKVARFNLPRNG</sequence>
<keyword evidence="2" id="KW-0472">Membrane</keyword>
<dbReference type="CDD" id="cd00093">
    <property type="entry name" value="HTH_XRE"/>
    <property type="match status" value="1"/>
</dbReference>